<reference evidence="1 2" key="1">
    <citation type="submission" date="2019-02" db="EMBL/GenBank/DDBJ databases">
        <title>Deep-cultivation of Planctomycetes and their phenomic and genomic characterization uncovers novel biology.</title>
        <authorList>
            <person name="Wiegand S."/>
            <person name="Jogler M."/>
            <person name="Boedeker C."/>
            <person name="Pinto D."/>
            <person name="Vollmers J."/>
            <person name="Rivas-Marin E."/>
            <person name="Kohn T."/>
            <person name="Peeters S.H."/>
            <person name="Heuer A."/>
            <person name="Rast P."/>
            <person name="Oberbeckmann S."/>
            <person name="Bunk B."/>
            <person name="Jeske O."/>
            <person name="Meyerdierks A."/>
            <person name="Storesund J.E."/>
            <person name="Kallscheuer N."/>
            <person name="Luecker S."/>
            <person name="Lage O.M."/>
            <person name="Pohl T."/>
            <person name="Merkel B.J."/>
            <person name="Hornburger P."/>
            <person name="Mueller R.-W."/>
            <person name="Bruemmer F."/>
            <person name="Labrenz M."/>
            <person name="Spormann A.M."/>
            <person name="Op den Camp H."/>
            <person name="Overmann J."/>
            <person name="Amann R."/>
            <person name="Jetten M.S.M."/>
            <person name="Mascher T."/>
            <person name="Medema M.H."/>
            <person name="Devos D.P."/>
            <person name="Kaster A.-K."/>
            <person name="Ovreas L."/>
            <person name="Rohde M."/>
            <person name="Galperin M.Y."/>
            <person name="Jogler C."/>
        </authorList>
    </citation>
    <scope>NUCLEOTIDE SEQUENCE [LARGE SCALE GENOMIC DNA]</scope>
    <source>
        <strain evidence="1 2">Pan153</strain>
    </source>
</reference>
<protein>
    <submittedName>
        <fullName evidence="1">Uncharacterized protein</fullName>
    </submittedName>
</protein>
<name>A0A518FQW3_9PLAN</name>
<evidence type="ECO:0000313" key="2">
    <source>
        <dbReference type="Proteomes" id="UP000320839"/>
    </source>
</evidence>
<gene>
    <name evidence="1" type="ORF">Pan153_34080</name>
</gene>
<sequence>MSTTESVLHEVLEQRAIGAAKIGGSFSSMAQRYGDPTIMLTDLWREYGLDERCKIWFYDELQVWSDPYGTIDRIFFDIKNKQPECTNQNFVGDLADIRDKLKDCDFETFVRVLGDSRAETSRTYDSTKLSFMGDDIEIFATFRADGADGPHYLSMLRLNTIDNPKGSRE</sequence>
<dbReference type="EMBL" id="CP036317">
    <property type="protein sequence ID" value="QDV18747.1"/>
    <property type="molecule type" value="Genomic_DNA"/>
</dbReference>
<dbReference type="AlphaFoldDB" id="A0A518FQW3"/>
<proteinExistence type="predicted"/>
<dbReference type="RefSeq" id="WP_145456906.1">
    <property type="nucleotide sequence ID" value="NZ_CP036317.1"/>
</dbReference>
<evidence type="ECO:0000313" key="1">
    <source>
        <dbReference type="EMBL" id="QDV18747.1"/>
    </source>
</evidence>
<accession>A0A518FQW3</accession>
<dbReference type="Proteomes" id="UP000320839">
    <property type="component" value="Chromosome"/>
</dbReference>
<organism evidence="1 2">
    <name type="scientific">Gimesia panareensis</name>
    <dbReference type="NCBI Taxonomy" id="2527978"/>
    <lineage>
        <taxon>Bacteria</taxon>
        <taxon>Pseudomonadati</taxon>
        <taxon>Planctomycetota</taxon>
        <taxon>Planctomycetia</taxon>
        <taxon>Planctomycetales</taxon>
        <taxon>Planctomycetaceae</taxon>
        <taxon>Gimesia</taxon>
    </lineage>
</organism>